<sequence>IREAVRWLEESCRQRGALDKDDSDRLLSQHELAGAYQANGQVKEAVKLLEGVVAIRTEVLAEDHPSRLASQHALAIAYQANGQVNYKDQILP</sequence>
<dbReference type="Pfam" id="PF13424">
    <property type="entry name" value="TPR_12"/>
    <property type="match status" value="1"/>
</dbReference>
<dbReference type="OrthoDB" id="20872at2759"/>
<feature type="non-terminal residue" evidence="1">
    <location>
        <position position="1"/>
    </location>
</feature>
<gene>
    <name evidence="1" type="ORF">DM02DRAFT_702546</name>
</gene>
<keyword evidence="2" id="KW-1185">Reference proteome</keyword>
<dbReference type="AlphaFoldDB" id="A0A2V1D1J3"/>
<reference evidence="1 2" key="1">
    <citation type="journal article" date="2018" name="Sci. Rep.">
        <title>Comparative genomics provides insights into the lifestyle and reveals functional heterogeneity of dark septate endophytic fungi.</title>
        <authorList>
            <person name="Knapp D.G."/>
            <person name="Nemeth J.B."/>
            <person name="Barry K."/>
            <person name="Hainaut M."/>
            <person name="Henrissat B."/>
            <person name="Johnson J."/>
            <person name="Kuo A."/>
            <person name="Lim J.H.P."/>
            <person name="Lipzen A."/>
            <person name="Nolan M."/>
            <person name="Ohm R.A."/>
            <person name="Tamas L."/>
            <person name="Grigoriev I.V."/>
            <person name="Spatafora J.W."/>
            <person name="Nagy L.G."/>
            <person name="Kovacs G.M."/>
        </authorList>
    </citation>
    <scope>NUCLEOTIDE SEQUENCE [LARGE SCALE GENOMIC DNA]</scope>
    <source>
        <strain evidence="1 2">DSE2036</strain>
    </source>
</reference>
<protein>
    <recommendedName>
        <fullName evidence="3">Kinesin light chain</fullName>
    </recommendedName>
</protein>
<evidence type="ECO:0008006" key="3">
    <source>
        <dbReference type="Google" id="ProtNLM"/>
    </source>
</evidence>
<dbReference type="EMBL" id="KZ805759">
    <property type="protein sequence ID" value="PVH91900.1"/>
    <property type="molecule type" value="Genomic_DNA"/>
</dbReference>
<dbReference type="InterPro" id="IPR011990">
    <property type="entry name" value="TPR-like_helical_dom_sf"/>
</dbReference>
<organism evidence="1 2">
    <name type="scientific">Periconia macrospinosa</name>
    <dbReference type="NCBI Taxonomy" id="97972"/>
    <lineage>
        <taxon>Eukaryota</taxon>
        <taxon>Fungi</taxon>
        <taxon>Dikarya</taxon>
        <taxon>Ascomycota</taxon>
        <taxon>Pezizomycotina</taxon>
        <taxon>Dothideomycetes</taxon>
        <taxon>Pleosporomycetidae</taxon>
        <taxon>Pleosporales</taxon>
        <taxon>Massarineae</taxon>
        <taxon>Periconiaceae</taxon>
        <taxon>Periconia</taxon>
    </lineage>
</organism>
<accession>A0A2V1D1J3</accession>
<proteinExistence type="predicted"/>
<name>A0A2V1D1J3_9PLEO</name>
<dbReference type="Proteomes" id="UP000244855">
    <property type="component" value="Unassembled WGS sequence"/>
</dbReference>
<evidence type="ECO:0000313" key="2">
    <source>
        <dbReference type="Proteomes" id="UP000244855"/>
    </source>
</evidence>
<dbReference type="Gene3D" id="1.25.40.10">
    <property type="entry name" value="Tetratricopeptide repeat domain"/>
    <property type="match status" value="1"/>
</dbReference>
<dbReference type="SUPFAM" id="SSF48452">
    <property type="entry name" value="TPR-like"/>
    <property type="match status" value="1"/>
</dbReference>
<evidence type="ECO:0000313" key="1">
    <source>
        <dbReference type="EMBL" id="PVH91900.1"/>
    </source>
</evidence>